<dbReference type="AlphaFoldDB" id="A0A6G0TQL3"/>
<keyword evidence="2" id="KW-1185">Reference proteome</keyword>
<comment type="caution">
    <text evidence="1">The sequence shown here is derived from an EMBL/GenBank/DDBJ whole genome shotgun (WGS) entry which is preliminary data.</text>
</comment>
<sequence>MTEKREFLRKSSFRSNRFFYMVVIQKLITTTEIFDFYANFFFEVSFKFLRNLSKTRKFAMRLNFKFLRNRVTITIYPQTILNICYYSKSISRRYLKILPFLISYSYSDLKIIRIYRHNFFLLAFEVEILTKIRQNHEYLQIIFVMIVILNISEKIPSFAVEIVHDLKLKHRRHTQIMSYRHCHRIMKQETIGLLIDRLGLGWFC</sequence>
<reference evidence="1 2" key="1">
    <citation type="submission" date="2019-08" db="EMBL/GenBank/DDBJ databases">
        <title>The genome of the soybean aphid Biotype 1, its phylome, world population structure and adaptation to the North American continent.</title>
        <authorList>
            <person name="Giordano R."/>
            <person name="Donthu R.K."/>
            <person name="Hernandez A.G."/>
            <person name="Wright C.L."/>
            <person name="Zimin A.V."/>
        </authorList>
    </citation>
    <scope>NUCLEOTIDE SEQUENCE [LARGE SCALE GENOMIC DNA]</scope>
    <source>
        <tissue evidence="1">Whole aphids</tissue>
    </source>
</reference>
<protein>
    <submittedName>
        <fullName evidence="1">Uncharacterized protein</fullName>
    </submittedName>
</protein>
<organism evidence="1 2">
    <name type="scientific">Aphis glycines</name>
    <name type="common">Soybean aphid</name>
    <dbReference type="NCBI Taxonomy" id="307491"/>
    <lineage>
        <taxon>Eukaryota</taxon>
        <taxon>Metazoa</taxon>
        <taxon>Ecdysozoa</taxon>
        <taxon>Arthropoda</taxon>
        <taxon>Hexapoda</taxon>
        <taxon>Insecta</taxon>
        <taxon>Pterygota</taxon>
        <taxon>Neoptera</taxon>
        <taxon>Paraneoptera</taxon>
        <taxon>Hemiptera</taxon>
        <taxon>Sternorrhyncha</taxon>
        <taxon>Aphidomorpha</taxon>
        <taxon>Aphidoidea</taxon>
        <taxon>Aphididae</taxon>
        <taxon>Aphidini</taxon>
        <taxon>Aphis</taxon>
        <taxon>Aphis</taxon>
    </lineage>
</organism>
<gene>
    <name evidence="1" type="ORF">AGLY_006962</name>
</gene>
<evidence type="ECO:0000313" key="1">
    <source>
        <dbReference type="EMBL" id="KAE9536729.1"/>
    </source>
</evidence>
<accession>A0A6G0TQL3</accession>
<evidence type="ECO:0000313" key="2">
    <source>
        <dbReference type="Proteomes" id="UP000475862"/>
    </source>
</evidence>
<dbReference type="EMBL" id="VYZN01000021">
    <property type="protein sequence ID" value="KAE9536729.1"/>
    <property type="molecule type" value="Genomic_DNA"/>
</dbReference>
<name>A0A6G0TQL3_APHGL</name>
<dbReference type="Proteomes" id="UP000475862">
    <property type="component" value="Unassembled WGS sequence"/>
</dbReference>
<proteinExistence type="predicted"/>